<accession>A0A0E9P5Z2</accession>
<dbReference type="AlphaFoldDB" id="A0A0E9P5Z2"/>
<name>A0A0E9P5Z2_ANGAN</name>
<organism evidence="1">
    <name type="scientific">Anguilla anguilla</name>
    <name type="common">European freshwater eel</name>
    <name type="synonym">Muraena anguilla</name>
    <dbReference type="NCBI Taxonomy" id="7936"/>
    <lineage>
        <taxon>Eukaryota</taxon>
        <taxon>Metazoa</taxon>
        <taxon>Chordata</taxon>
        <taxon>Craniata</taxon>
        <taxon>Vertebrata</taxon>
        <taxon>Euteleostomi</taxon>
        <taxon>Actinopterygii</taxon>
        <taxon>Neopterygii</taxon>
        <taxon>Teleostei</taxon>
        <taxon>Anguilliformes</taxon>
        <taxon>Anguillidae</taxon>
        <taxon>Anguilla</taxon>
    </lineage>
</organism>
<protein>
    <submittedName>
        <fullName evidence="1">Uncharacterized protein</fullName>
    </submittedName>
</protein>
<dbReference type="EMBL" id="GBXM01108698">
    <property type="protein sequence ID" value="JAG99878.1"/>
    <property type="molecule type" value="Transcribed_RNA"/>
</dbReference>
<proteinExistence type="predicted"/>
<evidence type="ECO:0000313" key="1">
    <source>
        <dbReference type="EMBL" id="JAG99878.1"/>
    </source>
</evidence>
<reference evidence="1" key="1">
    <citation type="submission" date="2014-11" db="EMBL/GenBank/DDBJ databases">
        <authorList>
            <person name="Amaro Gonzalez C."/>
        </authorList>
    </citation>
    <scope>NUCLEOTIDE SEQUENCE</scope>
</reference>
<sequence length="35" mass="4264">MKTLEITLHYIVLNTIRLVEESCACRWLVMLKTWR</sequence>
<reference evidence="1" key="2">
    <citation type="journal article" date="2015" name="Fish Shellfish Immunol.">
        <title>Early steps in the European eel (Anguilla anguilla)-Vibrio vulnificus interaction in the gills: Role of the RtxA13 toxin.</title>
        <authorList>
            <person name="Callol A."/>
            <person name="Pajuelo D."/>
            <person name="Ebbesson L."/>
            <person name="Teles M."/>
            <person name="MacKenzie S."/>
            <person name="Amaro C."/>
        </authorList>
    </citation>
    <scope>NUCLEOTIDE SEQUENCE</scope>
</reference>